<dbReference type="Pfam" id="PF12833">
    <property type="entry name" value="HTH_18"/>
    <property type="match status" value="1"/>
</dbReference>
<evidence type="ECO:0000313" key="7">
    <source>
        <dbReference type="Proteomes" id="UP000006330"/>
    </source>
</evidence>
<dbReference type="Proteomes" id="UP000006330">
    <property type="component" value="Unassembled WGS sequence"/>
</dbReference>
<dbReference type="SUPFAM" id="SSF46689">
    <property type="entry name" value="Homeodomain-like"/>
    <property type="match status" value="1"/>
</dbReference>
<feature type="transmembrane region" description="Helical" evidence="4">
    <location>
        <begin position="35"/>
        <end position="54"/>
    </location>
</feature>
<dbReference type="InterPro" id="IPR020449">
    <property type="entry name" value="Tscrpt_reg_AraC-type_HTH"/>
</dbReference>
<dbReference type="InterPro" id="IPR009057">
    <property type="entry name" value="Homeodomain-like_sf"/>
</dbReference>
<evidence type="ECO:0000256" key="3">
    <source>
        <dbReference type="ARBA" id="ARBA00023163"/>
    </source>
</evidence>
<keyword evidence="4" id="KW-0472">Membrane</keyword>
<comment type="caution">
    <text evidence="6">The sequence shown here is derived from an EMBL/GenBank/DDBJ whole genome shotgun (WGS) entry which is preliminary data.</text>
</comment>
<gene>
    <name evidence="6" type="ORF">HMPREF1076_01036</name>
</gene>
<dbReference type="AlphaFoldDB" id="K5ZRP3"/>
<dbReference type="HOGENOM" id="CLU_124950_0_0_10"/>
<reference evidence="6 7" key="1">
    <citation type="submission" date="2012-02" db="EMBL/GenBank/DDBJ databases">
        <title>The Genome Sequence of Parabacteroides goldsteinii CL02T12C30.</title>
        <authorList>
            <consortium name="The Broad Institute Genome Sequencing Platform"/>
            <person name="Earl A."/>
            <person name="Ward D."/>
            <person name="Feldgarden M."/>
            <person name="Gevers D."/>
            <person name="Zitomersky N.L."/>
            <person name="Coyne M.J."/>
            <person name="Comstock L.E."/>
            <person name="Young S.K."/>
            <person name="Zeng Q."/>
            <person name="Gargeya S."/>
            <person name="Fitzgerald M."/>
            <person name="Haas B."/>
            <person name="Abouelleil A."/>
            <person name="Alvarado L."/>
            <person name="Arachchi H.M."/>
            <person name="Berlin A."/>
            <person name="Chapman S.B."/>
            <person name="Gearin G."/>
            <person name="Goldberg J."/>
            <person name="Griggs A."/>
            <person name="Gujja S."/>
            <person name="Hansen M."/>
            <person name="Heiman D."/>
            <person name="Howarth C."/>
            <person name="Larimer J."/>
            <person name="Lui A."/>
            <person name="MacDonald P.J.P."/>
            <person name="McCowen C."/>
            <person name="Montmayeur A."/>
            <person name="Murphy C."/>
            <person name="Neiman D."/>
            <person name="Pearson M."/>
            <person name="Priest M."/>
            <person name="Roberts A."/>
            <person name="Saif S."/>
            <person name="Shea T."/>
            <person name="Sisk P."/>
            <person name="Stolte C."/>
            <person name="Sykes S."/>
            <person name="Wortman J."/>
            <person name="Nusbaum C."/>
            <person name="Birren B."/>
        </authorList>
    </citation>
    <scope>NUCLEOTIDE SEQUENCE [LARGE SCALE GENOMIC DNA]</scope>
    <source>
        <strain evidence="6 7">CL02T12C30</strain>
    </source>
</reference>
<dbReference type="InterPro" id="IPR018060">
    <property type="entry name" value="HTH_AraC"/>
</dbReference>
<dbReference type="Gene3D" id="1.10.10.60">
    <property type="entry name" value="Homeodomain-like"/>
    <property type="match status" value="2"/>
</dbReference>
<sequence length="200" mass="24027">MSDPENYDLEWLRRTMIVLSILYFLYVILLLTDRTILYVVIKSVMLVVWFYFFYKALFLKNIRLEHSFKNGWDLPSNDEEEDDDDEEQRGALFKRYAEEVNTWFEREKPYLNDDLRLTDLQRVFPISRSYLSQLFNKELGMSFSDYVNQFRVEESKRLMDAEPLASIQEIAERSGFHSMSTFRRAFIKQTGIVPSEYKRG</sequence>
<dbReference type="PATRIC" id="fig|999418.3.peg.1052"/>
<evidence type="ECO:0000256" key="4">
    <source>
        <dbReference type="SAM" id="Phobius"/>
    </source>
</evidence>
<dbReference type="GO" id="GO:0043565">
    <property type="term" value="F:sequence-specific DNA binding"/>
    <property type="evidence" value="ECO:0007669"/>
    <property type="project" value="InterPro"/>
</dbReference>
<evidence type="ECO:0000256" key="2">
    <source>
        <dbReference type="ARBA" id="ARBA00023125"/>
    </source>
</evidence>
<dbReference type="PANTHER" id="PTHR43280:SF29">
    <property type="entry name" value="ARAC-FAMILY TRANSCRIPTIONAL REGULATOR"/>
    <property type="match status" value="1"/>
</dbReference>
<organism evidence="6 7">
    <name type="scientific">Parabacteroides goldsteinii CL02T12C30</name>
    <dbReference type="NCBI Taxonomy" id="999418"/>
    <lineage>
        <taxon>Bacteria</taxon>
        <taxon>Pseudomonadati</taxon>
        <taxon>Bacteroidota</taxon>
        <taxon>Bacteroidia</taxon>
        <taxon>Bacteroidales</taxon>
        <taxon>Tannerellaceae</taxon>
        <taxon>Parabacteroides</taxon>
    </lineage>
</organism>
<keyword evidence="1" id="KW-0805">Transcription regulation</keyword>
<dbReference type="SMART" id="SM00342">
    <property type="entry name" value="HTH_ARAC"/>
    <property type="match status" value="1"/>
</dbReference>
<evidence type="ECO:0000256" key="1">
    <source>
        <dbReference type="ARBA" id="ARBA00023015"/>
    </source>
</evidence>
<keyword evidence="2" id="KW-0238">DNA-binding</keyword>
<name>K5ZRP3_9BACT</name>
<accession>K5ZRP3</accession>
<dbReference type="PRINTS" id="PR00032">
    <property type="entry name" value="HTHARAC"/>
</dbReference>
<keyword evidence="4" id="KW-1133">Transmembrane helix</keyword>
<evidence type="ECO:0000259" key="5">
    <source>
        <dbReference type="PROSITE" id="PS01124"/>
    </source>
</evidence>
<dbReference type="EMBL" id="AGZO01000010">
    <property type="protein sequence ID" value="EKN18409.1"/>
    <property type="molecule type" value="Genomic_DNA"/>
</dbReference>
<keyword evidence="4" id="KW-0812">Transmembrane</keyword>
<dbReference type="PANTHER" id="PTHR43280">
    <property type="entry name" value="ARAC-FAMILY TRANSCRIPTIONAL REGULATOR"/>
    <property type="match status" value="1"/>
</dbReference>
<feature type="transmembrane region" description="Helical" evidence="4">
    <location>
        <begin position="12"/>
        <end position="29"/>
    </location>
</feature>
<keyword evidence="3" id="KW-0804">Transcription</keyword>
<dbReference type="PROSITE" id="PS01124">
    <property type="entry name" value="HTH_ARAC_FAMILY_2"/>
    <property type="match status" value="1"/>
</dbReference>
<dbReference type="GO" id="GO:0003700">
    <property type="term" value="F:DNA-binding transcription factor activity"/>
    <property type="evidence" value="ECO:0007669"/>
    <property type="project" value="InterPro"/>
</dbReference>
<feature type="domain" description="HTH araC/xylS-type" evidence="5">
    <location>
        <begin position="98"/>
        <end position="200"/>
    </location>
</feature>
<evidence type="ECO:0000313" key="6">
    <source>
        <dbReference type="EMBL" id="EKN18409.1"/>
    </source>
</evidence>
<proteinExistence type="predicted"/>
<protein>
    <recommendedName>
        <fullName evidence="5">HTH araC/xylS-type domain-containing protein</fullName>
    </recommendedName>
</protein>